<name>A0A484CD08_PERFV</name>
<sequence>MMSRCGAAPRCPPPGAAWRPLKARAAASDRPPPSDWTPLQQQKRSFSHFLDEITCRVLSPAHLSLLGRTGASETGSPAPQRQRSRRRGGSPAHGTPTPEWEESGNRTRRWDGWVAAVRRPIEGAGPKQEVVRGNRGGKMETEQRHKHRRRVCSPSPIQEALSDSERIRLQNSYTASQRANQDLEEKLHAW</sequence>
<feature type="compositionally biased region" description="Low complexity" evidence="1">
    <location>
        <begin position="16"/>
        <end position="29"/>
    </location>
</feature>
<feature type="region of interest" description="Disordered" evidence="1">
    <location>
        <begin position="1"/>
        <end position="43"/>
    </location>
</feature>
<dbReference type="AlphaFoldDB" id="A0A484CD08"/>
<dbReference type="STRING" id="8167.A0A484CD08"/>
<evidence type="ECO:0000313" key="2">
    <source>
        <dbReference type="EMBL" id="TDH01692.1"/>
    </source>
</evidence>
<feature type="region of interest" description="Disordered" evidence="1">
    <location>
        <begin position="67"/>
        <end position="153"/>
    </location>
</feature>
<comment type="caution">
    <text evidence="2">The sequence shown here is derived from an EMBL/GenBank/DDBJ whole genome shotgun (WGS) entry which is preliminary data.</text>
</comment>
<dbReference type="Proteomes" id="UP000295070">
    <property type="component" value="Chromosome 17"/>
</dbReference>
<gene>
    <name evidence="2" type="ORF">EPR50_G00183050</name>
</gene>
<accession>A0A484CD08</accession>
<reference evidence="2 3" key="1">
    <citation type="submission" date="2019-01" db="EMBL/GenBank/DDBJ databases">
        <title>A chromosome-scale genome assembly of the yellow perch, Perca flavescens.</title>
        <authorList>
            <person name="Feron R."/>
            <person name="Morvezen R."/>
            <person name="Bestin A."/>
            <person name="Haffray P."/>
            <person name="Klopp C."/>
            <person name="Zahm M."/>
            <person name="Cabau C."/>
            <person name="Roques C."/>
            <person name="Donnadieu C."/>
            <person name="Bouchez O."/>
            <person name="Christie M."/>
            <person name="Larson W."/>
            <person name="Guiguen Y."/>
        </authorList>
    </citation>
    <scope>NUCLEOTIDE SEQUENCE [LARGE SCALE GENOMIC DNA]</scope>
    <source>
        <strain evidence="2">YP-PL-M2</strain>
        <tissue evidence="2">Blood</tissue>
    </source>
</reference>
<keyword evidence="3" id="KW-1185">Reference proteome</keyword>
<evidence type="ECO:0000313" key="3">
    <source>
        <dbReference type="Proteomes" id="UP000295070"/>
    </source>
</evidence>
<organism evidence="2 3">
    <name type="scientific">Perca flavescens</name>
    <name type="common">American yellow perch</name>
    <name type="synonym">Morone flavescens</name>
    <dbReference type="NCBI Taxonomy" id="8167"/>
    <lineage>
        <taxon>Eukaryota</taxon>
        <taxon>Metazoa</taxon>
        <taxon>Chordata</taxon>
        <taxon>Craniata</taxon>
        <taxon>Vertebrata</taxon>
        <taxon>Euteleostomi</taxon>
        <taxon>Actinopterygii</taxon>
        <taxon>Neopterygii</taxon>
        <taxon>Teleostei</taxon>
        <taxon>Neoteleostei</taxon>
        <taxon>Acanthomorphata</taxon>
        <taxon>Eupercaria</taxon>
        <taxon>Perciformes</taxon>
        <taxon>Percoidei</taxon>
        <taxon>Percidae</taxon>
        <taxon>Percinae</taxon>
        <taxon>Perca</taxon>
    </lineage>
</organism>
<proteinExistence type="predicted"/>
<protein>
    <submittedName>
        <fullName evidence="2">Uncharacterized protein</fullName>
    </submittedName>
</protein>
<evidence type="ECO:0000256" key="1">
    <source>
        <dbReference type="SAM" id="MobiDB-lite"/>
    </source>
</evidence>
<dbReference type="EMBL" id="SCKG01000017">
    <property type="protein sequence ID" value="TDH01692.1"/>
    <property type="molecule type" value="Genomic_DNA"/>
</dbReference>
<feature type="compositionally biased region" description="Basic and acidic residues" evidence="1">
    <location>
        <begin position="129"/>
        <end position="143"/>
    </location>
</feature>